<keyword evidence="4" id="KW-1185">Reference proteome</keyword>
<accession>A0A9P6E4D9</accession>
<proteinExistence type="predicted"/>
<evidence type="ECO:0000256" key="2">
    <source>
        <dbReference type="SAM" id="Phobius"/>
    </source>
</evidence>
<feature type="compositionally biased region" description="Polar residues" evidence="1">
    <location>
        <begin position="437"/>
        <end position="446"/>
    </location>
</feature>
<gene>
    <name evidence="3" type="ORF">CPB83DRAFT_899768</name>
</gene>
<organism evidence="3 4">
    <name type="scientific">Crepidotus variabilis</name>
    <dbReference type="NCBI Taxonomy" id="179855"/>
    <lineage>
        <taxon>Eukaryota</taxon>
        <taxon>Fungi</taxon>
        <taxon>Dikarya</taxon>
        <taxon>Basidiomycota</taxon>
        <taxon>Agaricomycotina</taxon>
        <taxon>Agaricomycetes</taxon>
        <taxon>Agaricomycetidae</taxon>
        <taxon>Agaricales</taxon>
        <taxon>Agaricineae</taxon>
        <taxon>Crepidotaceae</taxon>
        <taxon>Crepidotus</taxon>
    </lineage>
</organism>
<keyword evidence="2" id="KW-0812">Transmembrane</keyword>
<feature type="transmembrane region" description="Helical" evidence="2">
    <location>
        <begin position="174"/>
        <end position="199"/>
    </location>
</feature>
<dbReference type="Proteomes" id="UP000807306">
    <property type="component" value="Unassembled WGS sequence"/>
</dbReference>
<feature type="transmembrane region" description="Helical" evidence="2">
    <location>
        <begin position="539"/>
        <end position="561"/>
    </location>
</feature>
<evidence type="ECO:0000313" key="4">
    <source>
        <dbReference type="Proteomes" id="UP000807306"/>
    </source>
</evidence>
<feature type="transmembrane region" description="Helical" evidence="2">
    <location>
        <begin position="119"/>
        <end position="140"/>
    </location>
</feature>
<keyword evidence="2" id="KW-1133">Transmembrane helix</keyword>
<feature type="region of interest" description="Disordered" evidence="1">
    <location>
        <begin position="425"/>
        <end position="450"/>
    </location>
</feature>
<name>A0A9P6E4D9_9AGAR</name>
<comment type="caution">
    <text evidence="3">The sequence shown here is derived from an EMBL/GenBank/DDBJ whole genome shotgun (WGS) entry which is preliminary data.</text>
</comment>
<feature type="transmembrane region" description="Helical" evidence="2">
    <location>
        <begin position="235"/>
        <end position="257"/>
    </location>
</feature>
<reference evidence="3" key="1">
    <citation type="submission" date="2020-11" db="EMBL/GenBank/DDBJ databases">
        <authorList>
            <consortium name="DOE Joint Genome Institute"/>
            <person name="Ahrendt S."/>
            <person name="Riley R."/>
            <person name="Andreopoulos W."/>
            <person name="Labutti K."/>
            <person name="Pangilinan J."/>
            <person name="Ruiz-Duenas F.J."/>
            <person name="Barrasa J.M."/>
            <person name="Sanchez-Garcia M."/>
            <person name="Camarero S."/>
            <person name="Miyauchi S."/>
            <person name="Serrano A."/>
            <person name="Linde D."/>
            <person name="Babiker R."/>
            <person name="Drula E."/>
            <person name="Ayuso-Fernandez I."/>
            <person name="Pacheco R."/>
            <person name="Padilla G."/>
            <person name="Ferreira P."/>
            <person name="Barriuso J."/>
            <person name="Kellner H."/>
            <person name="Castanera R."/>
            <person name="Alfaro M."/>
            <person name="Ramirez L."/>
            <person name="Pisabarro A.G."/>
            <person name="Kuo A."/>
            <person name="Tritt A."/>
            <person name="Lipzen A."/>
            <person name="He G."/>
            <person name="Yan M."/>
            <person name="Ng V."/>
            <person name="Cullen D."/>
            <person name="Martin F."/>
            <person name="Rosso M.-N."/>
            <person name="Henrissat B."/>
            <person name="Hibbett D."/>
            <person name="Martinez A.T."/>
            <person name="Grigoriev I.V."/>
        </authorList>
    </citation>
    <scope>NUCLEOTIDE SEQUENCE</scope>
    <source>
        <strain evidence="3">CBS 506.95</strain>
    </source>
</reference>
<evidence type="ECO:0000256" key="1">
    <source>
        <dbReference type="SAM" id="MobiDB-lite"/>
    </source>
</evidence>
<dbReference type="AlphaFoldDB" id="A0A9P6E4D9"/>
<keyword evidence="2" id="KW-0472">Membrane</keyword>
<dbReference type="EMBL" id="MU157952">
    <property type="protein sequence ID" value="KAF9522292.1"/>
    <property type="molecule type" value="Genomic_DNA"/>
</dbReference>
<sequence length="620" mass="66727">MPQAKNTKFIHLEALPSLPAGAAPPAIYQSSGSHIDLGLPGRQSLNLEPPILTFDEDQVKTPVTPSDSTSPILNEHSPKVSNPLVAPASLPSHISPSDSRPDHQVTTTQILTLIVKSTAAWVLGGVCVMIAGIGIAQGIILPRIYACPPNASCPISSDINKTNALTLLQTLMQYWLQAGTLIASMGLLKLSAYQAWFVLMRDGNTMDSLDLSLGAIRGSFIDAGRLVFRRRDRWVGAYILGQLGVVTAISLIIGLSITRDQITRALVFTYSGNTEFPNSSINHLNTVGQLLAIAKVNSWALNNDTSHSSAYRGSLVVPDSRNITVNHVAGGPRISGTLSCVGVSNYSITMDGNLSRYNMFYRERTYIATPDMQLAQSMASVDTALSKHIWASNSTGRLPNATRSSDGVMDMALCTHAIHFTNNTQIPRGAQEIKPNQPITSGSSDPDPNVRVADSVSNAIVQWWGGWGTSLYKMSCRGSVVGPVPSSGISEEIGCPLTEDLWTETVTSMLDGIVQTGPRNLEASQKLVVPVETIDTRRWWLQALIPLLTLILYGVGLHYTISVSQGRNVLKKLTLTEVIGAAQTEHVRDLVGSGGLKRAVVQYENESGFVTVKQTAVSPR</sequence>
<evidence type="ECO:0000313" key="3">
    <source>
        <dbReference type="EMBL" id="KAF9522292.1"/>
    </source>
</evidence>
<dbReference type="OrthoDB" id="3039026at2759"/>
<protein>
    <submittedName>
        <fullName evidence="3">Uncharacterized protein</fullName>
    </submittedName>
</protein>